<name>A0A1S7LDW1_MAGMO</name>
<sequence>MSQPTIRRSSVYRVASQSKPRKIRYQNRHEVWVEKAGRALLDHKQQNIFDQIAFVEFDEEDAPEPVQSAPESEPVQEILPPDEHQVERRDTVTVAVAGCDGLKLDLSGFRDIRDYDKTVGRILDAMAAHLISREEATQLCWQLNSMRQAQLGGV</sequence>
<proteinExistence type="predicted"/>
<reference evidence="1" key="1">
    <citation type="submission" date="2015-04" db="EMBL/GenBank/DDBJ databases">
        <authorList>
            <person name="Syromyatnikov M.Y."/>
            <person name="Popov V.N."/>
        </authorList>
    </citation>
    <scope>NUCLEOTIDE SEQUENCE</scope>
    <source>
        <strain evidence="1">MO-1</strain>
    </source>
</reference>
<dbReference type="EMBL" id="LO017727">
    <property type="protein sequence ID" value="CRH04738.1"/>
    <property type="molecule type" value="Genomic_DNA"/>
</dbReference>
<dbReference type="AlphaFoldDB" id="A0A1S7LDW1"/>
<evidence type="ECO:0000313" key="1">
    <source>
        <dbReference type="EMBL" id="CRH04738.1"/>
    </source>
</evidence>
<accession>A0A1S7LDW1</accession>
<protein>
    <submittedName>
        <fullName evidence="1">Uncharacterized protein</fullName>
    </submittedName>
</protein>
<organism evidence="1">
    <name type="scientific">Magnetococcus massalia (strain MO-1)</name>
    <dbReference type="NCBI Taxonomy" id="451514"/>
    <lineage>
        <taxon>Bacteria</taxon>
        <taxon>Pseudomonadati</taxon>
        <taxon>Pseudomonadota</taxon>
        <taxon>Magnetococcia</taxon>
        <taxon>Magnetococcales</taxon>
        <taxon>Magnetococcaceae</taxon>
        <taxon>Magnetococcus</taxon>
    </lineage>
</organism>
<gene>
    <name evidence="1" type="ORF">MAGMO_0534</name>
</gene>